<proteinExistence type="predicted"/>
<feature type="domain" description="DUF3322" evidence="2">
    <location>
        <begin position="22"/>
        <end position="204"/>
    </location>
</feature>
<dbReference type="Proteomes" id="UP000009374">
    <property type="component" value="Unassembled WGS sequence"/>
</dbReference>
<dbReference type="Pfam" id="PF11795">
    <property type="entry name" value="DUF3322"/>
    <property type="match status" value="1"/>
</dbReference>
<dbReference type="InterPro" id="IPR014544">
    <property type="entry name" value="UCP028408"/>
</dbReference>
<evidence type="ECO:0000313" key="3">
    <source>
        <dbReference type="EMBL" id="EES53201.1"/>
    </source>
</evidence>
<evidence type="ECO:0000259" key="2">
    <source>
        <dbReference type="Pfam" id="PF11795"/>
    </source>
</evidence>
<feature type="domain" description="Wadjet protein JetD C-terminal" evidence="1">
    <location>
        <begin position="227"/>
        <end position="401"/>
    </location>
</feature>
<accession>C6HW12</accession>
<evidence type="ECO:0000259" key="1">
    <source>
        <dbReference type="Pfam" id="PF09983"/>
    </source>
</evidence>
<protein>
    <recommendedName>
        <fullName evidence="5">Wadjet protein JetD C-terminal domain-containing protein</fullName>
    </recommendedName>
</protein>
<evidence type="ECO:0000313" key="4">
    <source>
        <dbReference type="Proteomes" id="UP000009374"/>
    </source>
</evidence>
<organism evidence="3 4">
    <name type="scientific">Leptospirillum ferrodiazotrophum</name>
    <dbReference type="NCBI Taxonomy" id="412449"/>
    <lineage>
        <taxon>Bacteria</taxon>
        <taxon>Pseudomonadati</taxon>
        <taxon>Nitrospirota</taxon>
        <taxon>Nitrospiria</taxon>
        <taxon>Nitrospirales</taxon>
        <taxon>Nitrospiraceae</taxon>
        <taxon>Leptospirillum</taxon>
    </lineage>
</organism>
<dbReference type="InterPro" id="IPR024534">
    <property type="entry name" value="JetD_C"/>
</dbReference>
<keyword evidence="4" id="KW-1185">Reference proteome</keyword>
<dbReference type="PIRSF" id="PIRSF028408">
    <property type="entry name" value="UCP028408"/>
    <property type="match status" value="1"/>
</dbReference>
<dbReference type="AlphaFoldDB" id="C6HW12"/>
<sequence length="423" mass="48330">MTAPAPKRGRGRPSASLPGREALKERCLRLWERGELLRALYREDPAPVEIPLPRISSRELLDRFEEVRLWIRSLAGTSREGEAPFRIEWRTVRHRVLGENRLPTAVLFDDAAACLRFVGREKEGAAFLGAARAMVAAFPELEGWVLESPLEVHGCREDADRLLRVLRHFRTRPLDGLYLRQLDIPGVDTKFIERRKALISSLLDRVLPPERIRPEHGASRDFSRRYGLVDRPSLVRFRLLDPAVRVGGYSDLTVRVSEFSENPLPVRRVFVVENEINGLAFPDQERSLLLFGEGYAVDRLFGVRWLCRTEIFYWGDLDTHGLAILDRLRSGFPQTRSLLMDRETLLSHRELWVEEPSPFEGELSRLDTGERETLATLRSLVRAGRGVRLEQERIPFGRVLDAIGRLGDKGDPSREGRSPDPLA</sequence>
<dbReference type="Pfam" id="PF09983">
    <property type="entry name" value="JetD_C"/>
    <property type="match status" value="1"/>
</dbReference>
<gene>
    <name evidence="3" type="ORF">UBAL3_80290077</name>
</gene>
<reference evidence="3 4" key="1">
    <citation type="journal article" date="2009" name="Appl. Environ. Microbiol.">
        <title>Community genomic and proteomic analyses of chemoautotrophic iron-oxidizing "Leptospirillum rubarum" (Group II) and "Leptospirillum ferrodiazotrophum" (Group III) bacteria in acid mine drainage biofilms.</title>
        <authorList>
            <person name="Goltsman D.S."/>
            <person name="Denef V.J."/>
            <person name="Singer S.W."/>
            <person name="VerBerkmoes N.C."/>
            <person name="Lefsrud M."/>
            <person name="Mueller R.S."/>
            <person name="Dick G.J."/>
            <person name="Sun C.L."/>
            <person name="Wheeler K.E."/>
            <person name="Zemla A."/>
            <person name="Baker B.J."/>
            <person name="Hauser L."/>
            <person name="Land M."/>
            <person name="Shah M.B."/>
            <person name="Thelen M.P."/>
            <person name="Hettich R.L."/>
            <person name="Banfield J.F."/>
        </authorList>
    </citation>
    <scope>NUCLEOTIDE SEQUENCE [LARGE SCALE GENOMIC DNA]</scope>
</reference>
<evidence type="ECO:0008006" key="5">
    <source>
        <dbReference type="Google" id="ProtNLM"/>
    </source>
</evidence>
<dbReference type="InterPro" id="IPR024537">
    <property type="entry name" value="DUF3322"/>
</dbReference>
<name>C6HW12_9BACT</name>
<dbReference type="EMBL" id="GG693868">
    <property type="protein sequence ID" value="EES53201.1"/>
    <property type="molecule type" value="Genomic_DNA"/>
</dbReference>